<protein>
    <recommendedName>
        <fullName evidence="2">DNA helicase</fullName>
        <ecNumber evidence="2">3.6.4.12</ecNumber>
    </recommendedName>
</protein>
<keyword evidence="6" id="KW-0347">Helicase</keyword>
<dbReference type="GO" id="GO:0004519">
    <property type="term" value="F:endonuclease activity"/>
    <property type="evidence" value="ECO:0007669"/>
    <property type="project" value="InterPro"/>
</dbReference>
<proteinExistence type="inferred from homology"/>
<dbReference type="Pfam" id="PF21120">
    <property type="entry name" value="WHD_MCM_arc"/>
    <property type="match status" value="1"/>
</dbReference>
<evidence type="ECO:0000259" key="12">
    <source>
        <dbReference type="PROSITE" id="PS50051"/>
    </source>
</evidence>
<evidence type="ECO:0000256" key="11">
    <source>
        <dbReference type="RuleBase" id="RU004070"/>
    </source>
</evidence>
<dbReference type="InterPro" id="IPR027925">
    <property type="entry name" value="MCM_N"/>
</dbReference>
<dbReference type="PANTHER" id="PTHR11630:SF66">
    <property type="entry name" value="DNA REPLICATION LICENSING FACTOR MCM4"/>
    <property type="match status" value="1"/>
</dbReference>
<dbReference type="Pfam" id="PF17207">
    <property type="entry name" value="MCM_OB"/>
    <property type="match status" value="1"/>
</dbReference>
<dbReference type="GO" id="GO:0016539">
    <property type="term" value="P:intein-mediated protein splicing"/>
    <property type="evidence" value="ECO:0007669"/>
    <property type="project" value="InterPro"/>
</dbReference>
<dbReference type="Pfam" id="PF00493">
    <property type="entry name" value="MCM"/>
    <property type="match status" value="2"/>
</dbReference>
<evidence type="ECO:0000256" key="3">
    <source>
        <dbReference type="ARBA" id="ARBA00022705"/>
    </source>
</evidence>
<dbReference type="SMART" id="SM00530">
    <property type="entry name" value="HTH_XRE"/>
    <property type="match status" value="1"/>
</dbReference>
<dbReference type="PROSITE" id="PS50051">
    <property type="entry name" value="MCM_2"/>
    <property type="match status" value="2"/>
</dbReference>
<evidence type="ECO:0000256" key="9">
    <source>
        <dbReference type="ARBA" id="ARBA00023000"/>
    </source>
</evidence>
<accession>A0A0W1STH5</accession>
<keyword evidence="10 11" id="KW-0238">DNA-binding</keyword>
<dbReference type="AlphaFoldDB" id="A0A0W1STH5"/>
<organism evidence="15 16">
    <name type="scientific">Haloferax profundi</name>
    <dbReference type="NCBI Taxonomy" id="1544718"/>
    <lineage>
        <taxon>Archaea</taxon>
        <taxon>Methanobacteriati</taxon>
        <taxon>Methanobacteriota</taxon>
        <taxon>Stenosarchaea group</taxon>
        <taxon>Halobacteria</taxon>
        <taxon>Halobacteriales</taxon>
        <taxon>Haloferacaceae</taxon>
        <taxon>Haloferax</taxon>
    </lineage>
</organism>
<dbReference type="GO" id="GO:0042555">
    <property type="term" value="C:MCM complex"/>
    <property type="evidence" value="ECO:0007669"/>
    <property type="project" value="TreeGrafter"/>
</dbReference>
<dbReference type="InterPro" id="IPR004860">
    <property type="entry name" value="LAGLIDADG_dom"/>
</dbReference>
<dbReference type="GO" id="GO:0017116">
    <property type="term" value="F:single-stranded DNA helicase activity"/>
    <property type="evidence" value="ECO:0007669"/>
    <property type="project" value="TreeGrafter"/>
</dbReference>
<dbReference type="GO" id="GO:0003697">
    <property type="term" value="F:single-stranded DNA binding"/>
    <property type="evidence" value="ECO:0007669"/>
    <property type="project" value="TreeGrafter"/>
</dbReference>
<dbReference type="EMBL" id="LOPV01000097">
    <property type="protein sequence ID" value="KTG29512.1"/>
    <property type="molecule type" value="Genomic_DNA"/>
</dbReference>
<evidence type="ECO:0000256" key="6">
    <source>
        <dbReference type="ARBA" id="ARBA00022806"/>
    </source>
</evidence>
<dbReference type="Gene3D" id="2.170.16.10">
    <property type="entry name" value="Hedgehog/Intein (Hint) domain"/>
    <property type="match status" value="2"/>
</dbReference>
<dbReference type="InterPro" id="IPR006142">
    <property type="entry name" value="INTEIN"/>
</dbReference>
<feature type="domain" description="MCM C-terminal AAA(+) ATPase" evidence="12">
    <location>
        <begin position="806"/>
        <end position="957"/>
    </location>
</feature>
<dbReference type="Pfam" id="PF01381">
    <property type="entry name" value="HTH_3"/>
    <property type="match status" value="1"/>
</dbReference>
<keyword evidence="3" id="KW-0235">DNA replication</keyword>
<dbReference type="Pfam" id="PF14528">
    <property type="entry name" value="LAGLIDADG_3"/>
    <property type="match status" value="2"/>
</dbReference>
<dbReference type="EC" id="3.6.4.12" evidence="2"/>
<dbReference type="SMART" id="SM00350">
    <property type="entry name" value="MCM"/>
    <property type="match status" value="1"/>
</dbReference>
<dbReference type="NCBIfam" id="TIGR01445">
    <property type="entry name" value="intein_Nterm"/>
    <property type="match status" value="1"/>
</dbReference>
<dbReference type="InterPro" id="IPR030934">
    <property type="entry name" value="Intein_C"/>
</dbReference>
<evidence type="ECO:0000313" key="16">
    <source>
        <dbReference type="Proteomes" id="UP000053157"/>
    </source>
</evidence>
<keyword evidence="15" id="KW-0132">Cell division</keyword>
<evidence type="ECO:0000256" key="2">
    <source>
        <dbReference type="ARBA" id="ARBA00012551"/>
    </source>
</evidence>
<keyword evidence="15" id="KW-0131">Cell cycle</keyword>
<dbReference type="InterPro" id="IPR001387">
    <property type="entry name" value="Cro/C1-type_HTH"/>
</dbReference>
<dbReference type="OrthoDB" id="6747at2157"/>
<evidence type="ECO:0000256" key="1">
    <source>
        <dbReference type="ARBA" id="ARBA00008010"/>
    </source>
</evidence>
<dbReference type="RefSeq" id="WP_058571425.1">
    <property type="nucleotide sequence ID" value="NZ_LOPV01000097.1"/>
</dbReference>
<dbReference type="SMART" id="SM00306">
    <property type="entry name" value="HintN"/>
    <property type="match status" value="1"/>
</dbReference>
<keyword evidence="16" id="KW-1185">Reference proteome</keyword>
<keyword evidence="7" id="KW-0068">Autocatalytic cleavage</keyword>
<feature type="domain" description="DOD-type homing endonuclease" evidence="13">
    <location>
        <begin position="487"/>
        <end position="627"/>
    </location>
</feature>
<dbReference type="FunFam" id="2.20.28.10:FF:000003">
    <property type="entry name" value="DNA helicase"/>
    <property type="match status" value="1"/>
</dbReference>
<dbReference type="GO" id="GO:0051301">
    <property type="term" value="P:cell division"/>
    <property type="evidence" value="ECO:0007669"/>
    <property type="project" value="UniProtKB-KW"/>
</dbReference>
<evidence type="ECO:0000256" key="5">
    <source>
        <dbReference type="ARBA" id="ARBA00022801"/>
    </source>
</evidence>
<dbReference type="SMART" id="SM00305">
    <property type="entry name" value="HintC"/>
    <property type="match status" value="1"/>
</dbReference>
<dbReference type="Gene3D" id="2.40.50.140">
    <property type="entry name" value="Nucleic acid-binding proteins"/>
    <property type="match status" value="1"/>
</dbReference>
<dbReference type="FunFam" id="3.40.50.300:FF:002469">
    <property type="entry name" value="Cell division control protein 21"/>
    <property type="match status" value="1"/>
</dbReference>
<keyword evidence="8 11" id="KW-0067">ATP-binding</keyword>
<dbReference type="PRINTS" id="PR01657">
    <property type="entry name" value="MCMFAMILY"/>
</dbReference>
<dbReference type="Gene3D" id="1.10.260.40">
    <property type="entry name" value="lambda repressor-like DNA-binding domains"/>
    <property type="match status" value="1"/>
</dbReference>
<dbReference type="InterPro" id="IPR010982">
    <property type="entry name" value="Lambda_DNA-bd_dom_sf"/>
</dbReference>
<dbReference type="Gene3D" id="3.10.28.10">
    <property type="entry name" value="Homing endonucleases"/>
    <property type="match status" value="1"/>
</dbReference>
<dbReference type="InterPro" id="IPR031327">
    <property type="entry name" value="MCM"/>
</dbReference>
<dbReference type="Gene3D" id="3.40.50.300">
    <property type="entry name" value="P-loop containing nucleotide triphosphate hydrolases"/>
    <property type="match status" value="2"/>
</dbReference>
<dbReference type="SUPFAM" id="SSF47413">
    <property type="entry name" value="lambda repressor-like DNA-binding domains"/>
    <property type="match status" value="1"/>
</dbReference>
<dbReference type="Proteomes" id="UP000053157">
    <property type="component" value="Unassembled WGS sequence"/>
</dbReference>
<dbReference type="InterPro" id="IPR027417">
    <property type="entry name" value="P-loop_NTPase"/>
</dbReference>
<dbReference type="InterPro" id="IPR041562">
    <property type="entry name" value="MCM_lid"/>
</dbReference>
<sequence length="1173" mass="130959">MAQAPQNRELTERFIQFYRNYYREEIGKLAQQYPKEKRSLYIDYDDLYTFDAELADDYITKPGQYQEYAEEALRLFDLPADVKLGQAHVRMRNLPDSVDIRNIRVNDDHIGTLISVQGIVRKATDVRPKITEAAFECQRCGTMSYIPQGDGGFQEPHECQGCERQGPFHIDFDQSNFVDSQKLRVQESPEGLRGGETPQSIDINLSDDVTGKVTAGDHVTAVGILHIEQQSSGNEKTPIFDYYMEGISLTIEDEEFEDMDITDEDVAEIVELSNSPNIYERMVDSVAPAIYGYDQEKLAMILQLFSGVTKHLPDGSRIRGDLHMLLIGDPGTGKCVDGDTRITLADGRDVPIRELVESNLDDPKPIDDGVWDHADFSVPSLAPDGTITSRQATKVWKREAPDHMLHVRTSSGRELTVTPSHPLFTRQRGMTTAIRADGLTEGEFVAAPRSLPAAGNDELNVEFRRSKSNNAIRLELPDEWTPWLARLVGYIVAEGYVEQREDSTGFVSVTNNDRKVLDDVSEAFDRLGVNYFERSPHDEKTAREVICGSGELVSFLSNLSPSMLEASADQRVPESILAASAQTGRAFLRAFIEGEGHVSASQREVTVASMSEELLKDVQTLLLASGIRSQIHPRHNESYRLRISGDDFARYAEQIGFVTERKSIATAEYADITGNTNTDVLPVGDELRELRESLGLAQSACGLPRSTYQHYERGDRNPSRESLSRVVSAFEEALDTAENTEMLAVADGGMSVSDRVSELRSLVDGNVGWERIESIERVEPSEEWVYDLEVEDTHSYVSNGLVSHNSQMLSYIRNIAPRSVYTSGKGSSSAGLTAAAVRDDFGDGQQWTLEAGALVLADKGIAAVDELDKMRPEDRSAMHEGLEQQQISVSKAGINATLKSRCSLLGAANPKYGRFDQYEPIGEQIDLEPALISRFDLIFTVTDNPDPESDSALADHILKTNYAGELNTQRTNVANSEFTEDQVNAVTDEVAPDIDAELLRKYIAYSKRTCYPTMTEEAKNVIRDFYVDFRARGADEDAPVPVTARKLEALVRLSEASARVRLSDKVTREDAERVTNIVESCLRDIGMDPETGEFDADIVETGRSKTQRDRIKNLLELIRTMQEEYEEGAPHEEVLERANSELNMDEKTVIDQLEKLKMKGDIYEPRGDVYRAT</sequence>
<evidence type="ECO:0000256" key="8">
    <source>
        <dbReference type="ARBA" id="ARBA00022840"/>
    </source>
</evidence>
<evidence type="ECO:0000313" key="15">
    <source>
        <dbReference type="EMBL" id="KTG29512.1"/>
    </source>
</evidence>
<dbReference type="InterPro" id="IPR033762">
    <property type="entry name" value="MCM_OB"/>
</dbReference>
<evidence type="ECO:0000256" key="4">
    <source>
        <dbReference type="ARBA" id="ARBA00022741"/>
    </source>
</evidence>
<dbReference type="CDD" id="cd00081">
    <property type="entry name" value="Hint"/>
    <property type="match status" value="2"/>
</dbReference>
<dbReference type="NCBIfam" id="TIGR01443">
    <property type="entry name" value="intein_Cterm"/>
    <property type="match status" value="1"/>
</dbReference>
<dbReference type="PROSITE" id="PS50819">
    <property type="entry name" value="INTEIN_ENDONUCLEASE"/>
    <property type="match status" value="1"/>
</dbReference>
<reference evidence="15 16" key="1">
    <citation type="submission" date="2015-12" db="EMBL/GenBank/DDBJ databases">
        <title>Haloferax profundi sp. nov. isolated from the Discovery deep brine-seawater interface in the Red Sea.</title>
        <authorList>
            <person name="Zhang G."/>
            <person name="Stingl U."/>
            <person name="Rashid M."/>
        </authorList>
    </citation>
    <scope>NUCLEOTIDE SEQUENCE [LARGE SCALE GENOMIC DNA]</scope>
    <source>
        <strain evidence="15 16">SB29</strain>
    </source>
</reference>
<dbReference type="InterPro" id="IPR036844">
    <property type="entry name" value="Hint_dom_sf"/>
</dbReference>
<dbReference type="Gene3D" id="3.30.1640.10">
    <property type="entry name" value="mini-chromosome maintenance (MCM) complex, chain A, domain 1"/>
    <property type="match status" value="1"/>
</dbReference>
<name>A0A0W1STH5_9EURY</name>
<comment type="similarity">
    <text evidence="1 11">Belongs to the MCM family.</text>
</comment>
<dbReference type="Pfam" id="PF14551">
    <property type="entry name" value="MCM_N"/>
    <property type="match status" value="1"/>
</dbReference>
<dbReference type="SUPFAM" id="SSF50249">
    <property type="entry name" value="Nucleic acid-binding proteins"/>
    <property type="match status" value="1"/>
</dbReference>
<dbReference type="InterPro" id="IPR012340">
    <property type="entry name" value="NA-bd_OB-fold"/>
</dbReference>
<dbReference type="PANTHER" id="PTHR11630">
    <property type="entry name" value="DNA REPLICATION LICENSING FACTOR MCM FAMILY MEMBER"/>
    <property type="match status" value="1"/>
</dbReference>
<dbReference type="GO" id="GO:0006260">
    <property type="term" value="P:DNA replication"/>
    <property type="evidence" value="ECO:0007669"/>
    <property type="project" value="UniProtKB-KW"/>
</dbReference>
<dbReference type="InterPro" id="IPR048907">
    <property type="entry name" value="WHD_MCM_arc"/>
</dbReference>
<dbReference type="InterPro" id="IPR027434">
    <property type="entry name" value="Homing_endonucl"/>
</dbReference>
<dbReference type="InterPro" id="IPR003587">
    <property type="entry name" value="Hint_dom_N"/>
</dbReference>
<keyword evidence="4 11" id="KW-0547">Nucleotide-binding</keyword>
<dbReference type="PROSITE" id="PS50943">
    <property type="entry name" value="HTH_CROC1"/>
    <property type="match status" value="1"/>
</dbReference>
<evidence type="ECO:0000259" key="14">
    <source>
        <dbReference type="PROSITE" id="PS50943"/>
    </source>
</evidence>
<dbReference type="InterPro" id="IPR006141">
    <property type="entry name" value="Intein_N"/>
</dbReference>
<dbReference type="SUPFAM" id="SSF55608">
    <property type="entry name" value="Homing endonucleases"/>
    <property type="match status" value="2"/>
</dbReference>
<dbReference type="Pfam" id="PF17855">
    <property type="entry name" value="MCM_lid"/>
    <property type="match status" value="1"/>
</dbReference>
<dbReference type="PRINTS" id="PR00379">
    <property type="entry name" value="INTEIN"/>
</dbReference>
<evidence type="ECO:0000259" key="13">
    <source>
        <dbReference type="PROSITE" id="PS50819"/>
    </source>
</evidence>
<dbReference type="CDD" id="cd00093">
    <property type="entry name" value="HTH_XRE"/>
    <property type="match status" value="1"/>
</dbReference>
<comment type="caution">
    <text evidence="15">The sequence shown here is derived from an EMBL/GenBank/DDBJ whole genome shotgun (WGS) entry which is preliminary data.</text>
</comment>
<keyword evidence="9" id="KW-0651">Protein splicing</keyword>
<dbReference type="GO" id="GO:0016787">
    <property type="term" value="F:hydrolase activity"/>
    <property type="evidence" value="ECO:0007669"/>
    <property type="project" value="UniProtKB-KW"/>
</dbReference>
<dbReference type="PROSITE" id="PS00847">
    <property type="entry name" value="MCM_1"/>
    <property type="match status" value="1"/>
</dbReference>
<feature type="domain" description="MCM C-terminal AAA(+) ATPase" evidence="12">
    <location>
        <begin position="278"/>
        <end position="334"/>
    </location>
</feature>
<dbReference type="InterPro" id="IPR001208">
    <property type="entry name" value="MCM_dom"/>
</dbReference>
<gene>
    <name evidence="15" type="ORF">AUR66_10175</name>
</gene>
<dbReference type="GO" id="GO:0005524">
    <property type="term" value="F:ATP binding"/>
    <property type="evidence" value="ECO:0007669"/>
    <property type="project" value="UniProtKB-KW"/>
</dbReference>
<dbReference type="Gene3D" id="1.10.10.10">
    <property type="entry name" value="Winged helix-like DNA-binding domain superfamily/Winged helix DNA-binding domain"/>
    <property type="match status" value="1"/>
</dbReference>
<dbReference type="InterPro" id="IPR036388">
    <property type="entry name" value="WH-like_DNA-bd_sf"/>
</dbReference>
<dbReference type="SUPFAM" id="SSF51294">
    <property type="entry name" value="Hedgehog/intein (Hint) domain"/>
    <property type="match status" value="1"/>
</dbReference>
<dbReference type="PROSITE" id="PS50818">
    <property type="entry name" value="INTEIN_C_TER"/>
    <property type="match status" value="1"/>
</dbReference>
<evidence type="ECO:0000256" key="10">
    <source>
        <dbReference type="ARBA" id="ARBA00023125"/>
    </source>
</evidence>
<dbReference type="Gene3D" id="2.20.28.10">
    <property type="match status" value="1"/>
</dbReference>
<dbReference type="SUPFAM" id="SSF52540">
    <property type="entry name" value="P-loop containing nucleoside triphosphate hydrolases"/>
    <property type="match status" value="1"/>
</dbReference>
<keyword evidence="5" id="KW-0378">Hydrolase</keyword>
<dbReference type="InterPro" id="IPR018525">
    <property type="entry name" value="MCM_CS"/>
</dbReference>
<dbReference type="PROSITE" id="PS50817">
    <property type="entry name" value="INTEIN_N_TER"/>
    <property type="match status" value="1"/>
</dbReference>
<dbReference type="InterPro" id="IPR004042">
    <property type="entry name" value="Intein_endonuc_central"/>
</dbReference>
<feature type="domain" description="HTH cro/C1-type" evidence="14">
    <location>
        <begin position="687"/>
        <end position="737"/>
    </location>
</feature>
<dbReference type="InterPro" id="IPR003586">
    <property type="entry name" value="Hint_dom_C"/>
</dbReference>
<evidence type="ECO:0000256" key="7">
    <source>
        <dbReference type="ARBA" id="ARBA00022813"/>
    </source>
</evidence>